<keyword evidence="2" id="KW-1185">Reference proteome</keyword>
<protein>
    <submittedName>
        <fullName evidence="1">Uncharacterized protein</fullName>
    </submittedName>
</protein>
<accession>A0A0P1FYP3</accession>
<dbReference type="RefSeq" id="WP_058262603.1">
    <property type="nucleotide sequence ID" value="NZ_CP051181.1"/>
</dbReference>
<dbReference type="Proteomes" id="UP000051587">
    <property type="component" value="Unassembled WGS sequence"/>
</dbReference>
<sequence length="93" mass="10322">MTNSERTTDKIHYICQTYVEKEAGRDGQGGLKIAKQLEYSTASEAQNRAEREALSEDCAGADAYMVSEDPNSGEVGEPRFLIRLGNVPEFDDF</sequence>
<evidence type="ECO:0000313" key="1">
    <source>
        <dbReference type="EMBL" id="CUH65454.1"/>
    </source>
</evidence>
<reference evidence="1 2" key="1">
    <citation type="submission" date="2015-09" db="EMBL/GenBank/DDBJ databases">
        <authorList>
            <consortium name="Swine Surveillance"/>
        </authorList>
    </citation>
    <scope>NUCLEOTIDE SEQUENCE [LARGE SCALE GENOMIC DNA]</scope>
    <source>
        <strain evidence="1 2">CECT 4357</strain>
    </source>
</reference>
<dbReference type="AlphaFoldDB" id="A0A0P1FYP3"/>
<evidence type="ECO:0000313" key="2">
    <source>
        <dbReference type="Proteomes" id="UP000051587"/>
    </source>
</evidence>
<proteinExistence type="predicted"/>
<dbReference type="OrthoDB" id="7708870at2"/>
<organism evidence="1 2">
    <name type="scientific">Thalassovita gelatinovora</name>
    <name type="common">Thalassobius gelatinovorus</name>
    <dbReference type="NCBI Taxonomy" id="53501"/>
    <lineage>
        <taxon>Bacteria</taxon>
        <taxon>Pseudomonadati</taxon>
        <taxon>Pseudomonadota</taxon>
        <taxon>Alphaproteobacteria</taxon>
        <taxon>Rhodobacterales</taxon>
        <taxon>Roseobacteraceae</taxon>
        <taxon>Thalassovita</taxon>
    </lineage>
</organism>
<gene>
    <name evidence="1" type="ORF">TG4357_01872</name>
</gene>
<name>A0A0P1FYP3_THAGE</name>
<dbReference type="EMBL" id="CYSA01000016">
    <property type="protein sequence ID" value="CUH65454.1"/>
    <property type="molecule type" value="Genomic_DNA"/>
</dbReference>